<feature type="compositionally biased region" description="Polar residues" evidence="3">
    <location>
        <begin position="192"/>
        <end position="210"/>
    </location>
</feature>
<evidence type="ECO:0000256" key="3">
    <source>
        <dbReference type="SAM" id="MobiDB-lite"/>
    </source>
</evidence>
<accession>A0A1Q9CCQ6</accession>
<reference evidence="4 5" key="1">
    <citation type="submission" date="2016-02" db="EMBL/GenBank/DDBJ databases">
        <title>Genome analysis of coral dinoflagellate symbionts highlights evolutionary adaptations to a symbiotic lifestyle.</title>
        <authorList>
            <person name="Aranda M."/>
            <person name="Li Y."/>
            <person name="Liew Y.J."/>
            <person name="Baumgarten S."/>
            <person name="Simakov O."/>
            <person name="Wilson M."/>
            <person name="Piel J."/>
            <person name="Ashoor H."/>
            <person name="Bougouffa S."/>
            <person name="Bajic V.B."/>
            <person name="Ryu T."/>
            <person name="Ravasi T."/>
            <person name="Bayer T."/>
            <person name="Micklem G."/>
            <person name="Kim H."/>
            <person name="Bhak J."/>
            <person name="Lajeunesse T.C."/>
            <person name="Voolstra C.R."/>
        </authorList>
    </citation>
    <scope>NUCLEOTIDE SEQUENCE [LARGE SCALE GENOMIC DNA]</scope>
    <source>
        <strain evidence="4 5">CCMP2467</strain>
    </source>
</reference>
<dbReference type="InterPro" id="IPR029063">
    <property type="entry name" value="SAM-dependent_MTases_sf"/>
</dbReference>
<feature type="compositionally biased region" description="Low complexity" evidence="3">
    <location>
        <begin position="222"/>
        <end position="233"/>
    </location>
</feature>
<evidence type="ECO:0000313" key="5">
    <source>
        <dbReference type="Proteomes" id="UP000186817"/>
    </source>
</evidence>
<feature type="region of interest" description="Disordered" evidence="3">
    <location>
        <begin position="331"/>
        <end position="371"/>
    </location>
</feature>
<feature type="compositionally biased region" description="Basic and acidic residues" evidence="3">
    <location>
        <begin position="333"/>
        <end position="359"/>
    </location>
</feature>
<name>A0A1Q9CCQ6_SYMMI</name>
<sequence length="943" mass="102372">MGGKRKTTSPPAVKAKAKAKTKSTAAPKRGGRAAEESTPLVPPFPCRDVGQMFAASSKTAEGGKDTRDEDSDAVRQCTDAPISIMLVVQIDDLEMELETLLEQQDEDDTGCAVESPTAVPSGDATAIPPALQSEEQDVQMSSTHSSANSLAADDQETQVLAKASLPPHPPSAAAPAATCKVPDQDDRMSVKAPSSANTLAVDNQETQVWTEASLPPHPPSAAAPAATPNMPDPDVGMPLEAPSSAETLAEDTQQHADASSVPPHPPGAAAPAATPGVPDQTVPLCPEIGDDPARTLGVQPQDIQMSTKVAGPAGTTGTSQDIASLISGIMKGKAKDAQPQEESSARQEDPPDSHVHETEPPPGPLRSSSGHTLAMPYDVWRRAVSAGEPARFKVFYDHASEEYFRWLHTEIGHSLQMATGDDLAQFQEEWQETCEADEEVPEDIWAFFCVRPIEKLRLLREHLQERDEQMDSEDPKYRVDLPELPDQLKHLAERPPTLPGSLREVSSTEPSAKIGSSSDLSQMPSHQAPASDDGHEVNDDADMPPVVDATPDQWDAYIKKQMDAYPCDDLLRFELCFEHAVLALQKVFRLPEAAPLEDPRERVASVTTFHGSKATNLDLCLAAITSRGYAVETFLIDAKTYGLPQNRRRIYILCWNTSNPSMAGSPKKFFDDVKVMMAAMRFDPPPVAITLDYSHYAQDRFLLPDDDEAVMGELEDLEKERADQADRAESSTTSWQSLHMSVAEKRGISWPLKVHPDLSGSRWFALLNPRVQVVAFADDERIRLHKPIEFVDAYHGANRYSTGLAGAVPIVLPRTIGWSFRRQRKLLGAELLRLQGMSFGRSVYEQFTDAQLSDLAGNAFAANVAMAVIMAALCAIHLSSASDVEAEAKEIDSMVADLIGERLQFVKSIRGGSPDGDESPFADPSAMTVAAPQRRAFYSPIRP</sequence>
<evidence type="ECO:0000313" key="4">
    <source>
        <dbReference type="EMBL" id="OLP80696.1"/>
    </source>
</evidence>
<dbReference type="Gene3D" id="3.40.50.150">
    <property type="entry name" value="Vaccinia Virus protein VP39"/>
    <property type="match status" value="1"/>
</dbReference>
<organism evidence="4 5">
    <name type="scientific">Symbiodinium microadriaticum</name>
    <name type="common">Dinoflagellate</name>
    <name type="synonym">Zooxanthella microadriatica</name>
    <dbReference type="NCBI Taxonomy" id="2951"/>
    <lineage>
        <taxon>Eukaryota</taxon>
        <taxon>Sar</taxon>
        <taxon>Alveolata</taxon>
        <taxon>Dinophyceae</taxon>
        <taxon>Suessiales</taxon>
        <taxon>Symbiodiniaceae</taxon>
        <taxon>Symbiodinium</taxon>
    </lineage>
</organism>
<dbReference type="InterPro" id="IPR001525">
    <property type="entry name" value="C5_MeTfrase"/>
</dbReference>
<keyword evidence="1" id="KW-0489">Methyltransferase</keyword>
<dbReference type="Pfam" id="PF00145">
    <property type="entry name" value="DNA_methylase"/>
    <property type="match status" value="1"/>
</dbReference>
<dbReference type="GO" id="GO:0032259">
    <property type="term" value="P:methylation"/>
    <property type="evidence" value="ECO:0007669"/>
    <property type="project" value="UniProtKB-KW"/>
</dbReference>
<comment type="caution">
    <text evidence="4">The sequence shown here is derived from an EMBL/GenBank/DDBJ whole genome shotgun (WGS) entry which is preliminary data.</text>
</comment>
<protein>
    <submittedName>
        <fullName evidence="4">Uncharacterized protein</fullName>
    </submittedName>
</protein>
<feature type="compositionally biased region" description="Polar residues" evidence="3">
    <location>
        <begin position="138"/>
        <end position="149"/>
    </location>
</feature>
<feature type="region of interest" description="Disordered" evidence="3">
    <location>
        <begin position="1"/>
        <end position="72"/>
    </location>
</feature>
<gene>
    <name evidence="4" type="ORF">AK812_SmicGene38853</name>
</gene>
<feature type="compositionally biased region" description="Low complexity" evidence="3">
    <location>
        <begin position="269"/>
        <end position="278"/>
    </location>
</feature>
<feature type="compositionally biased region" description="Polar residues" evidence="3">
    <location>
        <begin position="504"/>
        <end position="525"/>
    </location>
</feature>
<dbReference type="EMBL" id="LSRX01001356">
    <property type="protein sequence ID" value="OLP80696.1"/>
    <property type="molecule type" value="Genomic_DNA"/>
</dbReference>
<dbReference type="GO" id="GO:0008168">
    <property type="term" value="F:methyltransferase activity"/>
    <property type="evidence" value="ECO:0007669"/>
    <property type="project" value="UniProtKB-KW"/>
</dbReference>
<keyword evidence="5" id="KW-1185">Reference proteome</keyword>
<proteinExistence type="predicted"/>
<evidence type="ECO:0000256" key="1">
    <source>
        <dbReference type="ARBA" id="ARBA00022603"/>
    </source>
</evidence>
<dbReference type="AlphaFoldDB" id="A0A1Q9CCQ6"/>
<evidence type="ECO:0000256" key="2">
    <source>
        <dbReference type="ARBA" id="ARBA00022679"/>
    </source>
</evidence>
<feature type="region of interest" description="Disordered" evidence="3">
    <location>
        <begin position="100"/>
        <end position="296"/>
    </location>
</feature>
<keyword evidence="2" id="KW-0808">Transferase</keyword>
<dbReference type="SUPFAM" id="SSF53335">
    <property type="entry name" value="S-adenosyl-L-methionine-dependent methyltransferases"/>
    <property type="match status" value="1"/>
</dbReference>
<feature type="region of interest" description="Disordered" evidence="3">
    <location>
        <begin position="491"/>
        <end position="545"/>
    </location>
</feature>
<dbReference type="OrthoDB" id="424549at2759"/>
<feature type="compositionally biased region" description="Acidic residues" evidence="3">
    <location>
        <begin position="100"/>
        <end position="109"/>
    </location>
</feature>
<dbReference type="Proteomes" id="UP000186817">
    <property type="component" value="Unassembled WGS sequence"/>
</dbReference>